<name>A0A9D5I028_9CRYT</name>
<feature type="region of interest" description="Disordered" evidence="3">
    <location>
        <begin position="85"/>
        <end position="131"/>
    </location>
</feature>
<gene>
    <name evidence="5" type="ORF">OJ253_436</name>
</gene>
<evidence type="ECO:0000256" key="2">
    <source>
        <dbReference type="PIRSR" id="PIRSR630564-2"/>
    </source>
</evidence>
<feature type="region of interest" description="Disordered" evidence="3">
    <location>
        <begin position="1"/>
        <end position="28"/>
    </location>
</feature>
<reference evidence="5" key="1">
    <citation type="submission" date="2022-10" db="EMBL/GenBank/DDBJ databases">
        <title>Adaptive evolution leads to modifications in subtelomeric GC content in a zoonotic Cryptosporidium species.</title>
        <authorList>
            <person name="Li J."/>
            <person name="Feng Y."/>
            <person name="Xiao L."/>
        </authorList>
    </citation>
    <scope>NUCLEOTIDE SEQUENCE</scope>
    <source>
        <strain evidence="5">33844</strain>
    </source>
</reference>
<dbReference type="CDD" id="cd14507">
    <property type="entry name" value="PTP-MTM-like"/>
    <property type="match status" value="1"/>
</dbReference>
<dbReference type="PROSITE" id="PS00383">
    <property type="entry name" value="TYR_PHOSPHATASE_1"/>
    <property type="match status" value="1"/>
</dbReference>
<dbReference type="OrthoDB" id="271628at2759"/>
<dbReference type="GO" id="GO:0005737">
    <property type="term" value="C:cytoplasm"/>
    <property type="evidence" value="ECO:0007669"/>
    <property type="project" value="TreeGrafter"/>
</dbReference>
<dbReference type="InterPro" id="IPR010569">
    <property type="entry name" value="Myotubularin-like_Pase_dom"/>
</dbReference>
<evidence type="ECO:0000256" key="1">
    <source>
        <dbReference type="PIRSR" id="PIRSR630564-1"/>
    </source>
</evidence>
<comment type="caution">
    <text evidence="5">The sequence shown here is derived from an EMBL/GenBank/DDBJ whole genome shotgun (WGS) entry which is preliminary data.</text>
</comment>
<feature type="compositionally biased region" description="Low complexity" evidence="3">
    <location>
        <begin position="119"/>
        <end position="131"/>
    </location>
</feature>
<feature type="active site" description="Phosphocysteine intermediate" evidence="1">
    <location>
        <position position="698"/>
    </location>
</feature>
<proteinExistence type="predicted"/>
<evidence type="ECO:0000256" key="3">
    <source>
        <dbReference type="SAM" id="MobiDB-lite"/>
    </source>
</evidence>
<feature type="binding site" evidence="2">
    <location>
        <begin position="593"/>
        <end position="594"/>
    </location>
    <ligand>
        <name>substrate</name>
    </ligand>
</feature>
<protein>
    <submittedName>
        <fullName evidence="5">Myotubularin related protein 1</fullName>
    </submittedName>
</protein>
<organism evidence="5">
    <name type="scientific">Cryptosporidium canis</name>
    <dbReference type="NCBI Taxonomy" id="195482"/>
    <lineage>
        <taxon>Eukaryota</taxon>
        <taxon>Sar</taxon>
        <taxon>Alveolata</taxon>
        <taxon>Apicomplexa</taxon>
        <taxon>Conoidasida</taxon>
        <taxon>Coccidia</taxon>
        <taxon>Eucoccidiorida</taxon>
        <taxon>Eimeriorina</taxon>
        <taxon>Cryptosporidiidae</taxon>
        <taxon>Cryptosporidium</taxon>
    </lineage>
</organism>
<evidence type="ECO:0000313" key="5">
    <source>
        <dbReference type="EMBL" id="KAJ1613028.1"/>
    </source>
</evidence>
<dbReference type="GO" id="GO:0004438">
    <property type="term" value="F:phosphatidylinositol-3-phosphate phosphatase activity"/>
    <property type="evidence" value="ECO:0007669"/>
    <property type="project" value="TreeGrafter"/>
</dbReference>
<sequence>MFHGPPEMAGGQRSGSLESDLSGRLYNPAYQRSEEVNLQSLETGNDPLSIYKQIFSSNECREQTLSSQYQSFDSDKRQINRSLEDLSLFDPFPNSQPKQSEEKPAVASSRPTPEHHHVSGGSNQSLSKSSSNLKASTSVSGLFSSLANTVTQNISSQIQNALRETTSNIIVNNGGTQKSQDPSRWSEIISRIHANRGSMSNVSMEICEAEADTITKSMNLTLIPGERLILFSKECGILAQGLADPIFGSFIMTNFRVILAPLFQKNMSNKALSIIKRFTVSWMYKSGFFHIPINSINQVGVSHVMNGGEPTGSNTEGSASKYVMPGHNTSNGLNAVGPLGAVGGQGACQSSATSPCAQSLVPRSCTYVLDILTKDLRSLQVLIISSEQDRKLVQMSIQNILNDTHPMNLFSYTFKVSLESLPLFTSLNGYFEFDIFKEYSRQGVPLQTDQADEGTAGLPLRFTEVNQNFELCSSYPRILVVPASISDSQLVKIAAFRSKGRIPILSWTNPGLKCTLWRSSQPKSAFKRCIEDEIMITTISSFYKSEDSRDERPFSILDARPKLNAFANKATGAGFENIDHYNHCKLDFLNIENIHKVRDSWNKMVSVVQKVSNQDSNTGSFYIEKGAELLNQESITPAQAQSILNSMSRMNNPESLAGLKLISEIDSTGWYDLISIILASSNRIVDELIRGRGVLVHCSDGWDRTSQLTALAMLCIDPYYRTIQGFLSLIEKEFVLSGHKFHSRYGTPGKGSRLENESERSPIFLQWLDCVYQCYNQFPTEFQFHPNLLIVIADHLNNGLFGDFHCDNECERSSIRSRDLTVSLWDSIIYTIKNWPTESQENSQGCPLISLNSSVIFHKDLVNPHYRPTHTQIKTHADVLIADSSSFGITPWMPFWFRFSPVNQRTVSNPLIYS</sequence>
<dbReference type="SUPFAM" id="SSF52799">
    <property type="entry name" value="(Phosphotyrosine protein) phosphatases II"/>
    <property type="match status" value="1"/>
</dbReference>
<dbReference type="InterPro" id="IPR029021">
    <property type="entry name" value="Prot-tyrosine_phosphatase-like"/>
</dbReference>
<evidence type="ECO:0000259" key="4">
    <source>
        <dbReference type="PROSITE" id="PS51339"/>
    </source>
</evidence>
<dbReference type="AlphaFoldDB" id="A0A9D5I028"/>
<dbReference type="InterPro" id="IPR030564">
    <property type="entry name" value="Myotubularin"/>
</dbReference>
<dbReference type="InterPro" id="IPR016130">
    <property type="entry name" value="Tyr_Pase_AS"/>
</dbReference>
<accession>A0A9D5I028</accession>
<dbReference type="PANTHER" id="PTHR10807:SF128">
    <property type="entry name" value="PHOSPHATIDYLINOSITOL-3,5-BISPHOSPHATE 3-PHOSPHATASE"/>
    <property type="match status" value="1"/>
</dbReference>
<dbReference type="EMBL" id="JAPCXC010000004">
    <property type="protein sequence ID" value="KAJ1613028.1"/>
    <property type="molecule type" value="Genomic_DNA"/>
</dbReference>
<dbReference type="PANTHER" id="PTHR10807">
    <property type="entry name" value="MYOTUBULARIN-RELATED"/>
    <property type="match status" value="1"/>
</dbReference>
<dbReference type="PROSITE" id="PS51339">
    <property type="entry name" value="PPASE_MYOTUBULARIN"/>
    <property type="match status" value="1"/>
</dbReference>
<dbReference type="GO" id="GO:0046856">
    <property type="term" value="P:phosphatidylinositol dephosphorylation"/>
    <property type="evidence" value="ECO:0007669"/>
    <property type="project" value="TreeGrafter"/>
</dbReference>
<feature type="domain" description="Myotubularin phosphatase" evidence="4">
    <location>
        <begin position="429"/>
        <end position="896"/>
    </location>
</feature>
<feature type="binding site" evidence="2">
    <location>
        <begin position="698"/>
        <end position="704"/>
    </location>
    <ligand>
        <name>substrate</name>
    </ligand>
</feature>
<dbReference type="Pfam" id="PF06602">
    <property type="entry name" value="Myotub-related"/>
    <property type="match status" value="1"/>
</dbReference>
<dbReference type="GO" id="GO:0016020">
    <property type="term" value="C:membrane"/>
    <property type="evidence" value="ECO:0007669"/>
    <property type="project" value="TreeGrafter"/>
</dbReference>
<dbReference type="Proteomes" id="UP001067231">
    <property type="component" value="Unassembled WGS sequence"/>
</dbReference>